<dbReference type="EC" id="3.5.1.44" evidence="3"/>
<name>A0A6B9F2C8_9EURY</name>
<keyword evidence="1 3" id="KW-0145">Chemotaxis</keyword>
<dbReference type="AlphaFoldDB" id="A0A6B9F2C8"/>
<sequence length="166" mass="17023">MKTYGREADSGKTRRRVGIADFAVTGDGAVLTTSGLGSCLGVGLFDESAGVAGLAHTMLPTAPSDADEVAKFADTGIAAVVDEMRREGSSVDDITAKLAGGSAMFEFDSQEQSIGERNVAVGRATLERLGIPVVAADVGGDSGRSLRFRGDTGVLVVKSAGDERQL</sequence>
<comment type="catalytic activity">
    <reaction evidence="3">
        <text>L-glutaminyl-[protein] + H2O = L-glutamyl-[protein] + NH4(+)</text>
        <dbReference type="Rhea" id="RHEA:16441"/>
        <dbReference type="Rhea" id="RHEA-COMP:10207"/>
        <dbReference type="Rhea" id="RHEA-COMP:10208"/>
        <dbReference type="ChEBI" id="CHEBI:15377"/>
        <dbReference type="ChEBI" id="CHEBI:28938"/>
        <dbReference type="ChEBI" id="CHEBI:29973"/>
        <dbReference type="ChEBI" id="CHEBI:30011"/>
        <dbReference type="EC" id="3.5.1.44"/>
    </reaction>
</comment>
<dbReference type="PANTHER" id="PTHR35147">
    <property type="entry name" value="CHEMORECEPTOR GLUTAMINE DEAMIDASE CHED-RELATED"/>
    <property type="match status" value="1"/>
</dbReference>
<dbReference type="Pfam" id="PF03975">
    <property type="entry name" value="CheD"/>
    <property type="match status" value="1"/>
</dbReference>
<reference evidence="4 5" key="1">
    <citation type="submission" date="2018-12" db="EMBL/GenBank/DDBJ databases">
        <title>Complete genome sequence of Haloplanus rallus MBLA0036.</title>
        <authorList>
            <person name="Nam Y.-d."/>
            <person name="Kang J."/>
            <person name="Chung W.-H."/>
            <person name="Park Y.S."/>
        </authorList>
    </citation>
    <scope>NUCLEOTIDE SEQUENCE [LARGE SCALE GENOMIC DNA]</scope>
    <source>
        <strain evidence="4 5">MBLA0036</strain>
    </source>
</reference>
<dbReference type="CDD" id="cd16352">
    <property type="entry name" value="CheD"/>
    <property type="match status" value="1"/>
</dbReference>
<dbReference type="KEGG" id="hra:EI982_06645"/>
<organism evidence="4 5">
    <name type="scientific">Haloplanus rallus</name>
    <dbReference type="NCBI Taxonomy" id="1816183"/>
    <lineage>
        <taxon>Archaea</taxon>
        <taxon>Methanobacteriati</taxon>
        <taxon>Methanobacteriota</taxon>
        <taxon>Stenosarchaea group</taxon>
        <taxon>Halobacteria</taxon>
        <taxon>Halobacteriales</taxon>
        <taxon>Haloferacaceae</taxon>
        <taxon>Haloplanus</taxon>
    </lineage>
</organism>
<evidence type="ECO:0000256" key="1">
    <source>
        <dbReference type="ARBA" id="ARBA00022500"/>
    </source>
</evidence>
<accession>A0A6B9F2C8</accession>
<dbReference type="Gene3D" id="3.30.1330.200">
    <property type="match status" value="1"/>
</dbReference>
<keyword evidence="2 3" id="KW-0378">Hydrolase</keyword>
<dbReference type="OrthoDB" id="10499at2157"/>
<dbReference type="PANTHER" id="PTHR35147:SF1">
    <property type="entry name" value="CHEMORECEPTOR GLUTAMINE DEAMIDASE CHED-RELATED"/>
    <property type="match status" value="1"/>
</dbReference>
<comment type="function">
    <text evidence="3">Probably deamidates glutamine residues to glutamate on methyl-accepting chemotaxis receptors (MCPs), playing an important role in chemotaxis.</text>
</comment>
<evidence type="ECO:0000313" key="4">
    <source>
        <dbReference type="EMBL" id="QGX94485.1"/>
    </source>
</evidence>
<dbReference type="GO" id="GO:0050568">
    <property type="term" value="F:protein-glutamine glutaminase activity"/>
    <property type="evidence" value="ECO:0007669"/>
    <property type="project" value="UniProtKB-UniRule"/>
</dbReference>
<proteinExistence type="inferred from homology"/>
<dbReference type="InterPro" id="IPR005659">
    <property type="entry name" value="Chemorcpt_Glu_NH3ase_CheD"/>
</dbReference>
<keyword evidence="5" id="KW-1185">Reference proteome</keyword>
<dbReference type="GO" id="GO:0006935">
    <property type="term" value="P:chemotaxis"/>
    <property type="evidence" value="ECO:0007669"/>
    <property type="project" value="UniProtKB-UniRule"/>
</dbReference>
<dbReference type="GeneID" id="43369194"/>
<dbReference type="RefSeq" id="WP_157688755.1">
    <property type="nucleotide sequence ID" value="NZ_CP034345.1"/>
</dbReference>
<gene>
    <name evidence="3" type="primary">cheD</name>
    <name evidence="4" type="ORF">EI982_06645</name>
</gene>
<comment type="similarity">
    <text evidence="3">Belongs to the CheD family.</text>
</comment>
<protein>
    <recommendedName>
        <fullName evidence="3">Probable chemoreceptor glutamine deamidase CheD</fullName>
        <ecNumber evidence="3">3.5.1.44</ecNumber>
    </recommendedName>
</protein>
<dbReference type="EMBL" id="CP034345">
    <property type="protein sequence ID" value="QGX94485.1"/>
    <property type="molecule type" value="Genomic_DNA"/>
</dbReference>
<dbReference type="InterPro" id="IPR011324">
    <property type="entry name" value="Cytotoxic_necrot_fac-like_cat"/>
</dbReference>
<dbReference type="SUPFAM" id="SSF64438">
    <property type="entry name" value="CNF1/YfiH-like putative cysteine hydrolases"/>
    <property type="match status" value="1"/>
</dbReference>
<dbReference type="InterPro" id="IPR038592">
    <property type="entry name" value="CheD-like_sf"/>
</dbReference>
<dbReference type="Proteomes" id="UP000428325">
    <property type="component" value="Chromosome"/>
</dbReference>
<evidence type="ECO:0000256" key="3">
    <source>
        <dbReference type="HAMAP-Rule" id="MF_01440"/>
    </source>
</evidence>
<evidence type="ECO:0000313" key="5">
    <source>
        <dbReference type="Proteomes" id="UP000428325"/>
    </source>
</evidence>
<dbReference type="HAMAP" id="MF_01440">
    <property type="entry name" value="CheD"/>
    <property type="match status" value="1"/>
</dbReference>
<evidence type="ECO:0000256" key="2">
    <source>
        <dbReference type="ARBA" id="ARBA00022801"/>
    </source>
</evidence>